<dbReference type="RefSeq" id="WP_111271758.1">
    <property type="nucleotide sequence ID" value="NZ_QKWW01000055.1"/>
</dbReference>
<evidence type="ECO:0000313" key="1">
    <source>
        <dbReference type="EMBL" id="PZT54114.1"/>
    </source>
</evidence>
<organism evidence="1 2">
    <name type="scientific">Paenibacillus silvae</name>
    <dbReference type="NCBI Taxonomy" id="1325358"/>
    <lineage>
        <taxon>Bacteria</taxon>
        <taxon>Bacillati</taxon>
        <taxon>Bacillota</taxon>
        <taxon>Bacilli</taxon>
        <taxon>Bacillales</taxon>
        <taxon>Paenibacillaceae</taxon>
        <taxon>Paenibacillus</taxon>
    </lineage>
</organism>
<dbReference type="AlphaFoldDB" id="A0A2W6NDP8"/>
<accession>A0A2W6NDP8</accession>
<proteinExistence type="predicted"/>
<evidence type="ECO:0000313" key="2">
    <source>
        <dbReference type="Proteomes" id="UP000249204"/>
    </source>
</evidence>
<dbReference type="EMBL" id="QKWW01000055">
    <property type="protein sequence ID" value="PZT54114.1"/>
    <property type="molecule type" value="Genomic_DNA"/>
</dbReference>
<protein>
    <submittedName>
        <fullName evidence="1">Uncharacterized protein</fullName>
    </submittedName>
</protein>
<reference evidence="1 2" key="1">
    <citation type="submission" date="2018-06" db="EMBL/GenBank/DDBJ databases">
        <title>Isolation of heavy metals resistant Paenibacillus silvae NC2 from Gold-Copper mine in ZiJin, China.</title>
        <authorList>
            <person name="Xu J."/>
            <person name="Mazhar H.S."/>
            <person name="Rensing C."/>
        </authorList>
    </citation>
    <scope>NUCLEOTIDE SEQUENCE [LARGE SCALE GENOMIC DNA]</scope>
    <source>
        <strain evidence="1 2">NC2</strain>
    </source>
</reference>
<dbReference type="Proteomes" id="UP000249204">
    <property type="component" value="Unassembled WGS sequence"/>
</dbReference>
<gene>
    <name evidence="1" type="ORF">DN757_18975</name>
</gene>
<sequence>MKKPIHKKWWFWLIIVIIAAGIFGDKDADNTKKNEVVSNEVSKPAEGKSETVVAEKPITKTQEVKVEKDVSKQEQEKIDIPGSLNMTPEEFRKSFNKRAQEIGNSKLKIGKKLEVQEGAVQDVFQYMITDYIGITGSINKADGSVRDVTMIGQGNGTITSGADIVLAMGLVILSVNPDVPASSVANILSDMHILDEGVDWATVDESTEVNGIRYNVMGSETIGIMFSASDANDK</sequence>
<name>A0A2W6NDP8_9BACL</name>
<comment type="caution">
    <text evidence="1">The sequence shown here is derived from an EMBL/GenBank/DDBJ whole genome shotgun (WGS) entry which is preliminary data.</text>
</comment>